<evidence type="ECO:0000313" key="3">
    <source>
        <dbReference type="Proteomes" id="UP000061660"/>
    </source>
</evidence>
<protein>
    <submittedName>
        <fullName evidence="2">Uncharacterized protein</fullName>
    </submittedName>
</protein>
<keyword evidence="3" id="KW-1185">Reference proteome</keyword>
<dbReference type="KEGG" id="pnp:IJ22_23410"/>
<reference evidence="3" key="1">
    <citation type="submission" date="2015-12" db="EMBL/GenBank/DDBJ databases">
        <title>Complete genome sequences of two moderately thermophilic Paenibacillus species.</title>
        <authorList>
            <person name="Butler R.III."/>
            <person name="Wang J."/>
            <person name="Stark B.C."/>
            <person name="Pombert J.-F."/>
        </authorList>
    </citation>
    <scope>NUCLEOTIDE SEQUENCE [LARGE SCALE GENOMIC DNA]</scope>
    <source>
        <strain evidence="3">32O-Y</strain>
    </source>
</reference>
<accession>A0A0U2WBJ2</accession>
<feature type="region of interest" description="Disordered" evidence="1">
    <location>
        <begin position="34"/>
        <end position="85"/>
    </location>
</feature>
<evidence type="ECO:0000256" key="1">
    <source>
        <dbReference type="SAM" id="MobiDB-lite"/>
    </source>
</evidence>
<dbReference type="AlphaFoldDB" id="A0A0U2WBJ2"/>
<proteinExistence type="predicted"/>
<dbReference type="PATRIC" id="fig|162209.4.peg.2490"/>
<feature type="compositionally biased region" description="Polar residues" evidence="1">
    <location>
        <begin position="34"/>
        <end position="67"/>
    </location>
</feature>
<dbReference type="EMBL" id="CP013652">
    <property type="protein sequence ID" value="ALS22714.1"/>
    <property type="molecule type" value="Genomic_DNA"/>
</dbReference>
<organism evidence="2 3">
    <name type="scientific">Paenibacillus naphthalenovorans</name>
    <dbReference type="NCBI Taxonomy" id="162209"/>
    <lineage>
        <taxon>Bacteria</taxon>
        <taxon>Bacillati</taxon>
        <taxon>Bacillota</taxon>
        <taxon>Bacilli</taxon>
        <taxon>Bacillales</taxon>
        <taxon>Paenibacillaceae</taxon>
        <taxon>Paenibacillus</taxon>
    </lineage>
</organism>
<evidence type="ECO:0000313" key="2">
    <source>
        <dbReference type="EMBL" id="ALS22714.1"/>
    </source>
</evidence>
<dbReference type="Proteomes" id="UP000061660">
    <property type="component" value="Chromosome"/>
</dbReference>
<dbReference type="RefSeq" id="WP_062408885.1">
    <property type="nucleotide sequence ID" value="NZ_BJCS01000001.1"/>
</dbReference>
<gene>
    <name evidence="2" type="ORF">IJ22_23410</name>
</gene>
<name>A0A0U2WBJ2_9BACL</name>
<sequence>MRVGAFLLGGLVGAAAVVYLSNRNKSLFGAAFSSSDSVNPSMGMASSSGTIGQTKSGASESQSFQSGSKEKANKPKKGLNEDLFKEDGLNKVSDIVNQDPGLKAAVEKILDSNAGKEQYGAH</sequence>
<feature type="compositionally biased region" description="Basic and acidic residues" evidence="1">
    <location>
        <begin position="68"/>
        <end position="85"/>
    </location>
</feature>
<dbReference type="STRING" id="162209.IJ22_23410"/>
<reference evidence="2 3" key="2">
    <citation type="journal article" date="2016" name="Genome Announc.">
        <title>Complete Genome Sequences of Two Interactive Moderate Thermophiles, Paenibacillus napthalenovorans 32O-Y and Paenibacillus sp. 32O-W.</title>
        <authorList>
            <person name="Butler R.R.III."/>
            <person name="Wang J."/>
            <person name="Stark B.C."/>
            <person name="Pombert J.F."/>
        </authorList>
    </citation>
    <scope>NUCLEOTIDE SEQUENCE [LARGE SCALE GENOMIC DNA]</scope>
    <source>
        <strain evidence="2 3">32O-Y</strain>
    </source>
</reference>
<dbReference type="OrthoDB" id="10008694at2"/>